<gene>
    <name evidence="1" type="ORF">NITHO_650007</name>
</gene>
<organism evidence="1 2">
    <name type="scientific">Nitrolancea hollandica Lb</name>
    <dbReference type="NCBI Taxonomy" id="1129897"/>
    <lineage>
        <taxon>Bacteria</taxon>
        <taxon>Pseudomonadati</taxon>
        <taxon>Thermomicrobiota</taxon>
        <taxon>Thermomicrobia</taxon>
        <taxon>Sphaerobacterales</taxon>
        <taxon>Sphaerobacterineae</taxon>
        <taxon>Sphaerobacteraceae</taxon>
        <taxon>Nitrolancea</taxon>
    </lineage>
</organism>
<sequence length="118" mass="12951">MQIVHDFGIPFAFGGDWEGLQVTVSAAYGLGTFGHPGPPGMPWVGLQHVPLKGTDVVLDHIENRPMWILDYGNVRAGGSQAEFRHAVYAVDEETRSVLTIWFYDVIESTIETPVVPGN</sequence>
<accession>I4EMT3</accession>
<name>I4EMT3_9BACT</name>
<reference evidence="1 2" key="1">
    <citation type="journal article" date="2012" name="ISME J.">
        <title>Nitrification expanded: discovery, physiology and genomics of a nitrite-oxidizing bacterium from the phylum Chloroflexi.</title>
        <authorList>
            <person name="Sorokin D.Y."/>
            <person name="Lucker S."/>
            <person name="Vejmelkova D."/>
            <person name="Kostrikina N.A."/>
            <person name="Kleerebezem R."/>
            <person name="Rijpstra W.I."/>
            <person name="Damste J.S."/>
            <person name="Le Paslier D."/>
            <person name="Muyzer G."/>
            <person name="Wagner M."/>
            <person name="van Loosdrecht M.C."/>
            <person name="Daims H."/>
        </authorList>
    </citation>
    <scope>NUCLEOTIDE SEQUENCE [LARGE SCALE GENOMIC DNA]</scope>
    <source>
        <strain evidence="2">none</strain>
    </source>
</reference>
<comment type="caution">
    <text evidence="1">The sequence shown here is derived from an EMBL/GenBank/DDBJ whole genome shotgun (WGS) entry which is preliminary data.</text>
</comment>
<dbReference type="Proteomes" id="UP000004221">
    <property type="component" value="Unassembled WGS sequence"/>
</dbReference>
<proteinExistence type="predicted"/>
<protein>
    <submittedName>
        <fullName evidence="1">Uncharacterized protein</fullName>
    </submittedName>
</protein>
<evidence type="ECO:0000313" key="2">
    <source>
        <dbReference type="Proteomes" id="UP000004221"/>
    </source>
</evidence>
<evidence type="ECO:0000313" key="1">
    <source>
        <dbReference type="EMBL" id="CCF85996.1"/>
    </source>
</evidence>
<dbReference type="AlphaFoldDB" id="I4EMT3"/>
<dbReference type="EMBL" id="CAGS01000612">
    <property type="protein sequence ID" value="CCF85996.1"/>
    <property type="molecule type" value="Genomic_DNA"/>
</dbReference>
<keyword evidence="2" id="KW-1185">Reference proteome</keyword>
<dbReference type="RefSeq" id="WP_008481438.1">
    <property type="nucleotide sequence ID" value="NZ_CAGS01000612.1"/>
</dbReference>